<dbReference type="SMART" id="SM01329">
    <property type="entry name" value="Iso_dh"/>
    <property type="match status" value="1"/>
</dbReference>
<dbReference type="PANTHER" id="PTHR11822:SF21">
    <property type="entry name" value="ISOCITRATE DEHYDROGENASE [NADP], MITOCHONDRIAL"/>
    <property type="match status" value="1"/>
</dbReference>
<dbReference type="PANTHER" id="PTHR11822">
    <property type="entry name" value="NADP-SPECIFIC ISOCITRATE DEHYDROGENASE"/>
    <property type="match status" value="1"/>
</dbReference>
<dbReference type="SUPFAM" id="SSF52540">
    <property type="entry name" value="P-loop containing nucleoside triphosphate hydrolases"/>
    <property type="match status" value="1"/>
</dbReference>
<dbReference type="SUPFAM" id="SSF53659">
    <property type="entry name" value="Isocitrate/Isopropylmalate dehydrogenase-like"/>
    <property type="match status" value="1"/>
</dbReference>
<evidence type="ECO:0000313" key="11">
    <source>
        <dbReference type="EMBL" id="CAG8725932.1"/>
    </source>
</evidence>
<proteinExistence type="inferred from homology"/>
<dbReference type="InterPro" id="IPR004790">
    <property type="entry name" value="Isocitrate_DH_NADP"/>
</dbReference>
<gene>
    <name evidence="11" type="ORF">GMARGA_LOCUS13932</name>
</gene>
<keyword evidence="8" id="KW-0464">Manganese</keyword>
<evidence type="ECO:0000256" key="9">
    <source>
        <dbReference type="ARBA" id="ARBA00023554"/>
    </source>
</evidence>
<organism evidence="11 12">
    <name type="scientific">Gigaspora margarita</name>
    <dbReference type="NCBI Taxonomy" id="4874"/>
    <lineage>
        <taxon>Eukaryota</taxon>
        <taxon>Fungi</taxon>
        <taxon>Fungi incertae sedis</taxon>
        <taxon>Mucoromycota</taxon>
        <taxon>Glomeromycotina</taxon>
        <taxon>Glomeromycetes</taxon>
        <taxon>Diversisporales</taxon>
        <taxon>Gigasporaceae</taxon>
        <taxon>Gigaspora</taxon>
    </lineage>
</organism>
<dbReference type="InterPro" id="IPR033690">
    <property type="entry name" value="Adenylat_kinase_CS"/>
</dbReference>
<evidence type="ECO:0000256" key="4">
    <source>
        <dbReference type="ARBA" id="ARBA00022532"/>
    </source>
</evidence>
<dbReference type="InterPro" id="IPR027417">
    <property type="entry name" value="P-loop_NTPase"/>
</dbReference>
<comment type="cofactor">
    <cofactor evidence="1">
        <name>Mn(2+)</name>
        <dbReference type="ChEBI" id="CHEBI:29035"/>
    </cofactor>
</comment>
<dbReference type="Pfam" id="PF00180">
    <property type="entry name" value="Iso_dh"/>
    <property type="match status" value="1"/>
</dbReference>
<dbReference type="Gene3D" id="3.40.50.300">
    <property type="entry name" value="P-loop containing nucleotide triphosphate hydrolases"/>
    <property type="match status" value="1"/>
</dbReference>
<evidence type="ECO:0000256" key="7">
    <source>
        <dbReference type="ARBA" id="ARBA00023002"/>
    </source>
</evidence>
<keyword evidence="12" id="KW-1185">Reference proteome</keyword>
<evidence type="ECO:0000256" key="8">
    <source>
        <dbReference type="ARBA" id="ARBA00023211"/>
    </source>
</evidence>
<comment type="caution">
    <text evidence="11">The sequence shown here is derived from an EMBL/GenBank/DDBJ whole genome shotgun (WGS) entry which is preliminary data.</text>
</comment>
<evidence type="ECO:0000256" key="5">
    <source>
        <dbReference type="ARBA" id="ARBA00022723"/>
    </source>
</evidence>
<keyword evidence="7" id="KW-0560">Oxidoreductase</keyword>
<evidence type="ECO:0000256" key="6">
    <source>
        <dbReference type="ARBA" id="ARBA00022842"/>
    </source>
</evidence>
<sequence length="927" mass="106023">MYRLFSKAKLFKFTIVPEKNFGPIAIKMQHYSQDSQNSRIIVKNPVVDIDGDEMTRIIWSKIKDNLIFPYLQLETKYYDLGIENLTVEAAEAIKKYNVGIKCATITPDEERVKEFNLKKMWKSPNGTIRNILNGVVFREPILMNNVPRIIPNWNKPIIIGRHAFGDQYKATEMLIDRPGKLKLIFEPDDGSNQQNELVFEYSSPGVAMSMYNTDESIRGFAHSSFQMALKLELPLYDGRFKDIFQEIFDKDYKDKFEAKKISYEHRLIDDMVAQVIKSSGGFVWATKNYDGDVQSDILAQGLMTSVLVTPDGKTMEAEAAHGTVTRHFRQYQQGKETSTNPIASIFAWTRGLAQRARLDDNHGLLKFTQDLEKACTETVDVESKMTKDLALALHGSNLKREHYVTTDEFLNHVSNNLKRIRNIISLKEMLGYSSSVLKPSHLTSHVRNASSNMSRSFSSRTIPSFLNSPSVLSVLKQTNKTTLSKQNKFFISTLRHSIGNSSTRPTADKCKNVKSLVESGRVYQRSSNVDIPKIRPNLAVVRYLPTATARVNVTSPALTTEEPPLSEETQRISEIKNAKLIFNQAWKNIEDEYGRENLCLPREIIWLMGAPGSGKGTHTDLILKARGITNPPICMSALLTSPDCDGKVLENLLRALLNGDPTVGCLVDGFPRTDIQVECLKLLYDKMHELRREFWGTPLQDKFPRPTFRICVLYVDEEVSVSRQLQRGRQIREHNATVRRTGQGEFIEERVTDYDELLIRARYQIFREHFGALMKLGKLFPFHLINAVGSIEEVMKLIVKEFEYQSSLELDHKTHDAISHIPIATKIGIHARQDLISRLEHYQDIEPELFMRAIEFVDNNVIPTVQRHAISGQALIRTTSHELENQHLVDMIMDVLSERGYHVMFDERVRETPVRVNPDTWEIILEK</sequence>
<evidence type="ECO:0000313" key="12">
    <source>
        <dbReference type="Proteomes" id="UP000789901"/>
    </source>
</evidence>
<evidence type="ECO:0000256" key="1">
    <source>
        <dbReference type="ARBA" id="ARBA00001936"/>
    </source>
</evidence>
<evidence type="ECO:0000256" key="3">
    <source>
        <dbReference type="ARBA" id="ARBA00007769"/>
    </source>
</evidence>
<keyword evidence="5" id="KW-0479">Metal-binding</keyword>
<dbReference type="EMBL" id="CAJVQB010009032">
    <property type="protein sequence ID" value="CAG8725932.1"/>
    <property type="molecule type" value="Genomic_DNA"/>
</dbReference>
<dbReference type="InterPro" id="IPR024084">
    <property type="entry name" value="IsoPropMal-DH-like_dom"/>
</dbReference>
<accession>A0ABN7V4I5</accession>
<reference evidence="11 12" key="1">
    <citation type="submission" date="2021-06" db="EMBL/GenBank/DDBJ databases">
        <authorList>
            <person name="Kallberg Y."/>
            <person name="Tangrot J."/>
            <person name="Rosling A."/>
        </authorList>
    </citation>
    <scope>NUCLEOTIDE SEQUENCE [LARGE SCALE GENOMIC DNA]</scope>
    <source>
        <strain evidence="11 12">120-4 pot B 10/14</strain>
    </source>
</reference>
<dbReference type="NCBIfam" id="NF006156">
    <property type="entry name" value="PRK08299.1"/>
    <property type="match status" value="1"/>
</dbReference>
<comment type="catalytic activity">
    <reaction evidence="9">
        <text>D-threo-isocitrate + NADP(+) = 2-oxoglutarate + CO2 + NADPH</text>
        <dbReference type="Rhea" id="RHEA:19629"/>
        <dbReference type="ChEBI" id="CHEBI:15562"/>
        <dbReference type="ChEBI" id="CHEBI:16526"/>
        <dbReference type="ChEBI" id="CHEBI:16810"/>
        <dbReference type="ChEBI" id="CHEBI:57783"/>
        <dbReference type="ChEBI" id="CHEBI:58349"/>
        <dbReference type="EC" id="1.1.1.42"/>
    </reaction>
</comment>
<dbReference type="Gene3D" id="3.40.718.10">
    <property type="entry name" value="Isopropylmalate Dehydrogenase"/>
    <property type="match status" value="1"/>
</dbReference>
<protein>
    <submittedName>
        <fullName evidence="11">15922_t:CDS:1</fullName>
    </submittedName>
</protein>
<dbReference type="NCBIfam" id="TIGR00127">
    <property type="entry name" value="nadp_idh_euk"/>
    <property type="match status" value="1"/>
</dbReference>
<feature type="domain" description="Isopropylmalate dehydrogenase-like" evidence="10">
    <location>
        <begin position="45"/>
        <end position="413"/>
    </location>
</feature>
<keyword evidence="6" id="KW-0460">Magnesium</keyword>
<evidence type="ECO:0000259" key="10">
    <source>
        <dbReference type="SMART" id="SM01329"/>
    </source>
</evidence>
<comment type="cofactor">
    <cofactor evidence="2">
        <name>Mg(2+)</name>
        <dbReference type="ChEBI" id="CHEBI:18420"/>
    </cofactor>
</comment>
<name>A0ABN7V4I5_GIGMA</name>
<dbReference type="Proteomes" id="UP000789901">
    <property type="component" value="Unassembled WGS sequence"/>
</dbReference>
<evidence type="ECO:0000256" key="2">
    <source>
        <dbReference type="ARBA" id="ARBA00001946"/>
    </source>
</evidence>
<keyword evidence="4" id="KW-0816">Tricarboxylic acid cycle</keyword>
<dbReference type="PROSITE" id="PS00113">
    <property type="entry name" value="ADENYLATE_KINASE"/>
    <property type="match status" value="1"/>
</dbReference>
<comment type="similarity">
    <text evidence="3">Belongs to the isocitrate and isopropylmalate dehydrogenases family.</text>
</comment>